<evidence type="ECO:0000313" key="3">
    <source>
        <dbReference type="Proteomes" id="UP000615446"/>
    </source>
</evidence>
<dbReference type="Pfam" id="PF09725">
    <property type="entry name" value="Fra10Ac1"/>
    <property type="match status" value="1"/>
</dbReference>
<comment type="caution">
    <text evidence="2">The sequence shown here is derived from an EMBL/GenBank/DDBJ whole genome shotgun (WGS) entry which is preliminary data.</text>
</comment>
<dbReference type="AlphaFoldDB" id="A0A8H3M3H3"/>
<dbReference type="PANTHER" id="PTHR11567">
    <property type="entry name" value="ACID PHOSPHATASE-RELATED"/>
    <property type="match status" value="1"/>
</dbReference>
<feature type="compositionally biased region" description="Basic and acidic residues" evidence="1">
    <location>
        <begin position="179"/>
        <end position="189"/>
    </location>
</feature>
<dbReference type="EMBL" id="BLAL01000285">
    <property type="protein sequence ID" value="GES99983.1"/>
    <property type="molecule type" value="Genomic_DNA"/>
</dbReference>
<evidence type="ECO:0000313" key="2">
    <source>
        <dbReference type="EMBL" id="GES99983.1"/>
    </source>
</evidence>
<feature type="compositionally biased region" description="Basic and acidic residues" evidence="1">
    <location>
        <begin position="210"/>
        <end position="238"/>
    </location>
</feature>
<feature type="region of interest" description="Disordered" evidence="1">
    <location>
        <begin position="179"/>
        <end position="238"/>
    </location>
</feature>
<dbReference type="Proteomes" id="UP000615446">
    <property type="component" value="Unassembled WGS sequence"/>
</dbReference>
<dbReference type="GO" id="GO:0016791">
    <property type="term" value="F:phosphatase activity"/>
    <property type="evidence" value="ECO:0007669"/>
    <property type="project" value="TreeGrafter"/>
</dbReference>
<sequence>MSVVQSEYSKKIFCDNLRGLDAYARHKKFMKDYVNFYGRERGIGQSSSKETKTEFDILKENHKFLRTEDEEELSWEQRVAKKYYDKLFKEYCISELKNYREGKIGLRWRTEKEVMSGKGQFICASTRCSNTNELKSWEVNFAYMEDGEKKNALVKIRLCQKCSNKLNYNKQYQEIKTEKKETYSDEDGNKHKKRRGTSFEENNRRKKKRESSPARNDDKSHNSDSTRTRSHTPIRDDQRAIKEDFDEFFTVSRHVNSFEIFKAI</sequence>
<reference evidence="2" key="1">
    <citation type="submission" date="2019-10" db="EMBL/GenBank/DDBJ databases">
        <title>Conservation and host-specific expression of non-tandemly repeated heterogenous ribosome RNA gene in arbuscular mycorrhizal fungi.</title>
        <authorList>
            <person name="Maeda T."/>
            <person name="Kobayashi Y."/>
            <person name="Nakagawa T."/>
            <person name="Ezawa T."/>
            <person name="Yamaguchi K."/>
            <person name="Bino T."/>
            <person name="Nishimoto Y."/>
            <person name="Shigenobu S."/>
            <person name="Kawaguchi M."/>
        </authorList>
    </citation>
    <scope>NUCLEOTIDE SEQUENCE</scope>
    <source>
        <strain evidence="2">HR1</strain>
    </source>
</reference>
<gene>
    <name evidence="2" type="ORF">RCL2_002646000</name>
</gene>
<dbReference type="InterPro" id="IPR019129">
    <property type="entry name" value="Folate-sensitive_fs_Fra10Ac1"/>
</dbReference>
<protein>
    <submittedName>
        <fullName evidence="2">Protein FRA10AC1</fullName>
    </submittedName>
</protein>
<proteinExistence type="predicted"/>
<dbReference type="PANTHER" id="PTHR11567:SF25">
    <property type="entry name" value="PROTEIN FRA10AC1"/>
    <property type="match status" value="1"/>
</dbReference>
<dbReference type="InterPro" id="IPR050645">
    <property type="entry name" value="Histidine_acid_phosphatase"/>
</dbReference>
<dbReference type="OrthoDB" id="197967at2759"/>
<accession>A0A8H3M3H3</accession>
<evidence type="ECO:0000256" key="1">
    <source>
        <dbReference type="SAM" id="MobiDB-lite"/>
    </source>
</evidence>
<name>A0A8H3M3H3_9GLOM</name>
<organism evidence="2 3">
    <name type="scientific">Rhizophagus clarus</name>
    <dbReference type="NCBI Taxonomy" id="94130"/>
    <lineage>
        <taxon>Eukaryota</taxon>
        <taxon>Fungi</taxon>
        <taxon>Fungi incertae sedis</taxon>
        <taxon>Mucoromycota</taxon>
        <taxon>Glomeromycotina</taxon>
        <taxon>Glomeromycetes</taxon>
        <taxon>Glomerales</taxon>
        <taxon>Glomeraceae</taxon>
        <taxon>Rhizophagus</taxon>
    </lineage>
</organism>